<dbReference type="EMBL" id="NFFZ01000006">
    <property type="protein sequence ID" value="OTI61976.1"/>
    <property type="molecule type" value="Genomic_DNA"/>
</dbReference>
<dbReference type="AlphaFoldDB" id="A0A241XR44"/>
<organism evidence="1 2">
    <name type="scientific">Pseudomonas aeruginosa</name>
    <dbReference type="NCBI Taxonomy" id="287"/>
    <lineage>
        <taxon>Bacteria</taxon>
        <taxon>Pseudomonadati</taxon>
        <taxon>Pseudomonadota</taxon>
        <taxon>Gammaproteobacteria</taxon>
        <taxon>Pseudomonadales</taxon>
        <taxon>Pseudomonadaceae</taxon>
        <taxon>Pseudomonas</taxon>
    </lineage>
</organism>
<sequence length="509" mass="56372">MSSTQHQLIEQCATRLRGIVEALDNIHDTSPQRWSTDLDDVHSSAESLLAMIKDQAPARSEASFEEWLANELEGEDGQPVPAAVCDIALARRAFNHWPKLEQPAKVGGVRFSAGVSSRLVVEAAQRLYEFESTPEQEAERIERLQAFREQLDPLNLAPHAEAFNEAPAEALRPEQAEAERPEVVAWQYRVTAGPQTGWSLWHPGKGEEFERSYTVERRPLMTIAQHECIVGELRAVIAQLRQHKNDYMDSGQETYRALQNEIREREAEIARLDGLVSGRMAERDAALARVAEVEAKLADLEKQEPFYYFADCDDTDHSGLHNTLGDALTQVADHGGSVVELYRKPPAQAQHSAPEVSGIGRDTGHPRAVVLYLRKEPTDDDLRAIHDALRSLAAAPGKEVPQAWLDVQAERRRQITAEGWTPEHDDAHSHGEMARAAACYALAGSSAPNDGTAALLVSLAWPWDEQWWKPTSARRDLVKACALALAEIERLDRAGISQNPQPGATTASS</sequence>
<comment type="caution">
    <text evidence="1">The sequence shown here is derived from an EMBL/GenBank/DDBJ whole genome shotgun (WGS) entry which is preliminary data.</text>
</comment>
<name>A0A241XR44_PSEAI</name>
<protein>
    <submittedName>
        <fullName evidence="1">Uncharacterized protein</fullName>
    </submittedName>
</protein>
<evidence type="ECO:0000313" key="1">
    <source>
        <dbReference type="EMBL" id="OTI61976.1"/>
    </source>
</evidence>
<dbReference type="Proteomes" id="UP000194857">
    <property type="component" value="Unassembled WGS sequence"/>
</dbReference>
<reference evidence="1 2" key="1">
    <citation type="submission" date="2017-05" db="EMBL/GenBank/DDBJ databases">
        <authorList>
            <person name="Song R."/>
            <person name="Chenine A.L."/>
            <person name="Ruprecht R.M."/>
        </authorList>
    </citation>
    <scope>NUCLEOTIDE SEQUENCE [LARGE SCALE GENOMIC DNA]</scope>
    <source>
        <strain evidence="1 2">S567_C10_BS</strain>
    </source>
</reference>
<dbReference type="RefSeq" id="WP_023086118.1">
    <property type="nucleotide sequence ID" value="NZ_CATOWP010000001.1"/>
</dbReference>
<evidence type="ECO:0000313" key="2">
    <source>
        <dbReference type="Proteomes" id="UP000194857"/>
    </source>
</evidence>
<gene>
    <name evidence="1" type="ORF">CAZ10_14950</name>
</gene>
<proteinExistence type="predicted"/>
<accession>A0A241XR44</accession>